<evidence type="ECO:0000256" key="2">
    <source>
        <dbReference type="ARBA" id="ARBA00022679"/>
    </source>
</evidence>
<dbReference type="WBParaSite" id="jg791">
    <property type="protein sequence ID" value="jg791"/>
    <property type="gene ID" value="jg791"/>
</dbReference>
<organism evidence="6 7">
    <name type="scientific">Ditylenchus dipsaci</name>
    <dbReference type="NCBI Taxonomy" id="166011"/>
    <lineage>
        <taxon>Eukaryota</taxon>
        <taxon>Metazoa</taxon>
        <taxon>Ecdysozoa</taxon>
        <taxon>Nematoda</taxon>
        <taxon>Chromadorea</taxon>
        <taxon>Rhabditida</taxon>
        <taxon>Tylenchina</taxon>
        <taxon>Tylenchomorpha</taxon>
        <taxon>Sphaerularioidea</taxon>
        <taxon>Anguinidae</taxon>
        <taxon>Anguininae</taxon>
        <taxon>Ditylenchus</taxon>
    </lineage>
</organism>
<evidence type="ECO:0000256" key="3">
    <source>
        <dbReference type="PROSITE-ProRule" id="PRU00992"/>
    </source>
</evidence>
<dbReference type="InterPro" id="IPR045573">
    <property type="entry name" value="Fut8_N_cat"/>
</dbReference>
<dbReference type="InterPro" id="IPR027350">
    <property type="entry name" value="GT23_dom"/>
</dbReference>
<keyword evidence="1 3" id="KW-0328">Glycosyltransferase</keyword>
<keyword evidence="2 3" id="KW-0808">Transferase</keyword>
<dbReference type="GO" id="GO:0006487">
    <property type="term" value="P:protein N-linked glycosylation"/>
    <property type="evidence" value="ECO:0007669"/>
    <property type="project" value="TreeGrafter"/>
</dbReference>
<evidence type="ECO:0000313" key="7">
    <source>
        <dbReference type="WBParaSite" id="jg791"/>
    </source>
</evidence>
<comment type="caution">
    <text evidence="3">Lacks conserved residue(s) required for the propagation of feature annotation.</text>
</comment>
<evidence type="ECO:0000256" key="4">
    <source>
        <dbReference type="SAM" id="Coils"/>
    </source>
</evidence>
<evidence type="ECO:0000259" key="5">
    <source>
        <dbReference type="PROSITE" id="PS51659"/>
    </source>
</evidence>
<dbReference type="AlphaFoldDB" id="A0A915ENW1"/>
<dbReference type="Proteomes" id="UP000887574">
    <property type="component" value="Unplaced"/>
</dbReference>
<dbReference type="PANTHER" id="PTHR13132:SF29">
    <property type="entry name" value="ALPHA-(1,6)-FUCOSYLTRANSFERASE"/>
    <property type="match status" value="1"/>
</dbReference>
<dbReference type="Pfam" id="PF19745">
    <property type="entry name" value="FUT8_N_cat"/>
    <property type="match status" value="1"/>
</dbReference>
<dbReference type="PROSITE" id="PS51659">
    <property type="entry name" value="GT23"/>
    <property type="match status" value="1"/>
</dbReference>
<sequence>MCGGPPQCVSCPFYQQWSNNWMDEWKDLEGCIFHCLLPNLPIGPWAVEENKTGNSGVGLFSYLGFKTRGSSTDIVAAVLVWLSFLLLISNGVFHQEIGDASRRAQALRCDQLNDQLTQLHIEQRALKEENSQLKRLALSRNFQPADDELMHLPVVKSDSMAKNGLKRVEPMKVAADERLKGQLYSKDHEVSRRRMDTLLWETFFYLDKQLEDVKPDKIKGVQKHIKNQMITLLTQSSNLGTKVDQASEWHKRALEKLTRRIQNTLHKLQHPSDCSKAKILLCDLNKGCGFGCQLHHVTYCLMVAAASQRTMILEKDGTEWRYSRNGWNSVFLPLTNCSFEKETANGAVEAWSGLNQAARVVRLPIVDDVLLTHHSNPPVFFVAQFLWYLMQDTDQMKKVVEEAEKKIPFDKATFTFLMHRGV</sequence>
<feature type="domain" description="GT23" evidence="5">
    <location>
        <begin position="276"/>
        <end position="422"/>
    </location>
</feature>
<keyword evidence="6" id="KW-1185">Reference proteome</keyword>
<feature type="coiled-coil region" evidence="4">
    <location>
        <begin position="109"/>
        <end position="136"/>
    </location>
</feature>
<evidence type="ECO:0000256" key="1">
    <source>
        <dbReference type="ARBA" id="ARBA00022676"/>
    </source>
</evidence>
<reference evidence="7" key="1">
    <citation type="submission" date="2022-11" db="UniProtKB">
        <authorList>
            <consortium name="WormBaseParasite"/>
        </authorList>
    </citation>
    <scope>IDENTIFICATION</scope>
</reference>
<dbReference type="PANTHER" id="PTHR13132">
    <property type="entry name" value="ALPHA- 1,6 -FUCOSYLTRANSFERASE"/>
    <property type="match status" value="1"/>
</dbReference>
<evidence type="ECO:0000313" key="6">
    <source>
        <dbReference type="Proteomes" id="UP000887574"/>
    </source>
</evidence>
<dbReference type="GO" id="GO:0046921">
    <property type="term" value="F:alpha-(1-&gt;6)-fucosyltransferase activity"/>
    <property type="evidence" value="ECO:0007669"/>
    <property type="project" value="TreeGrafter"/>
</dbReference>
<protein>
    <submittedName>
        <fullName evidence="7">GT23 domain-containing protein</fullName>
    </submittedName>
</protein>
<accession>A0A915ENW1</accession>
<name>A0A915ENW1_9BILA</name>
<comment type="similarity">
    <text evidence="3">Belongs to the glycosyltransferase 23 family.</text>
</comment>
<keyword evidence="4" id="KW-0175">Coiled coil</keyword>
<proteinExistence type="inferred from homology"/>